<accession>A0A412LPY6</accession>
<evidence type="ECO:0000259" key="1">
    <source>
        <dbReference type="Pfam" id="PF06889"/>
    </source>
</evidence>
<evidence type="ECO:0000313" key="3">
    <source>
        <dbReference type="Proteomes" id="UP000441522"/>
    </source>
</evidence>
<sequence>MSNDFWFSMAIAVVVGGFWLYKKGKNAVLTIRKIHRSFKGVCLNPKSKLSDEQCKKLAVGAMYASQQGAYQNSIETGISDLLPKILGEWWGIESTDAAKEELDYLCEKGYRYYFPFVYQAFLLGKPEAQDEIFQQNMTSQEDYDKIVAQFQNLQETFDELIRCKVVAEKEELLHYGVAGWDAGRICFLARACCEMGYITEAEAWKYIDLAYNMAHSTFSSWKDMGMSYVIGRSLWGGKHAYNSVMKDTADELLKHENSPWRKYAW</sequence>
<evidence type="ECO:0000313" key="2">
    <source>
        <dbReference type="EMBL" id="KAB3852254.1"/>
    </source>
</evidence>
<comment type="caution">
    <text evidence="2">The sequence shown here is derived from an EMBL/GenBank/DDBJ whole genome shotgun (WGS) entry which is preliminary data.</text>
</comment>
<dbReference type="EMBL" id="WCWW01000065">
    <property type="protein sequence ID" value="KAB3852254.1"/>
    <property type="molecule type" value="Genomic_DNA"/>
</dbReference>
<dbReference type="RefSeq" id="WP_005852226.1">
    <property type="nucleotide sequence ID" value="NZ_JAHPXN010000050.1"/>
</dbReference>
<gene>
    <name evidence="2" type="ORF">GAS29_19865</name>
</gene>
<dbReference type="Proteomes" id="UP000441522">
    <property type="component" value="Unassembled WGS sequence"/>
</dbReference>
<proteinExistence type="predicted"/>
<reference evidence="2 3" key="1">
    <citation type="journal article" date="2019" name="Nat. Med.">
        <title>A library of human gut bacterial isolates paired with longitudinal multiomics data enables mechanistic microbiome research.</title>
        <authorList>
            <person name="Poyet M."/>
            <person name="Groussin M."/>
            <person name="Gibbons S.M."/>
            <person name="Avila-Pacheco J."/>
            <person name="Jiang X."/>
            <person name="Kearney S.M."/>
            <person name="Perrotta A.R."/>
            <person name="Berdy B."/>
            <person name="Zhao S."/>
            <person name="Lieberman T.D."/>
            <person name="Swanson P.K."/>
            <person name="Smith M."/>
            <person name="Roesemann S."/>
            <person name="Alexander J.E."/>
            <person name="Rich S.A."/>
            <person name="Livny J."/>
            <person name="Vlamakis H."/>
            <person name="Clish C."/>
            <person name="Bullock K."/>
            <person name="Deik A."/>
            <person name="Scott J."/>
            <person name="Pierce K.A."/>
            <person name="Xavier R.J."/>
            <person name="Alm E.J."/>
        </authorList>
    </citation>
    <scope>NUCLEOTIDE SEQUENCE [LARGE SCALE GENOMIC DNA]</scope>
    <source>
        <strain evidence="2 3">BIOML-A5</strain>
    </source>
</reference>
<dbReference type="InterPro" id="IPR009677">
    <property type="entry name" value="DUF1266"/>
</dbReference>
<feature type="domain" description="DUF1266" evidence="1">
    <location>
        <begin position="86"/>
        <end position="265"/>
    </location>
</feature>
<protein>
    <submittedName>
        <fullName evidence="2">DUF1266 domain-containing protein</fullName>
    </submittedName>
</protein>
<dbReference type="AlphaFoldDB" id="A0A412LPY6"/>
<name>A0A412LPY6_PHOVU</name>
<organism evidence="2 3">
    <name type="scientific">Phocaeicola vulgatus</name>
    <name type="common">Bacteroides vulgatus</name>
    <dbReference type="NCBI Taxonomy" id="821"/>
    <lineage>
        <taxon>Bacteria</taxon>
        <taxon>Pseudomonadati</taxon>
        <taxon>Bacteroidota</taxon>
        <taxon>Bacteroidia</taxon>
        <taxon>Bacteroidales</taxon>
        <taxon>Bacteroidaceae</taxon>
        <taxon>Phocaeicola</taxon>
    </lineage>
</organism>
<dbReference type="Pfam" id="PF06889">
    <property type="entry name" value="DUF1266"/>
    <property type="match status" value="1"/>
</dbReference>